<dbReference type="InterPro" id="IPR017900">
    <property type="entry name" value="4Fe4S_Fe_S_CS"/>
</dbReference>
<dbReference type="Gene3D" id="3.30.70.20">
    <property type="match status" value="1"/>
</dbReference>
<dbReference type="RefSeq" id="WP_204793837.1">
    <property type="nucleotide sequence ID" value="NZ_JACSNQ010000021.1"/>
</dbReference>
<dbReference type="PROSITE" id="PS51379">
    <property type="entry name" value="4FE4S_FER_2"/>
    <property type="match status" value="2"/>
</dbReference>
<dbReference type="EMBL" id="JACSNQ010000021">
    <property type="protein sequence ID" value="MBM6775501.1"/>
    <property type="molecule type" value="Genomic_DNA"/>
</dbReference>
<name>A0ABS2F3C8_9ACTN</name>
<evidence type="ECO:0000313" key="5">
    <source>
        <dbReference type="EMBL" id="MBM6775501.1"/>
    </source>
</evidence>
<dbReference type="SUPFAM" id="SSF140490">
    <property type="entry name" value="Nqo1C-terminal domain-like"/>
    <property type="match status" value="1"/>
</dbReference>
<keyword evidence="2" id="KW-0408">Iron</keyword>
<sequence>MTIINFMPAYAEAPVSLHLLKANVEAGLAKISELAAAGEVAVVLPANETELLAKVAETGAKACPTDGSFGFVYSNATALERVVAGEKPVPQGTSERAEATVVSGEALLSGDDATKLVWAAGAEAPVSVPAHTTGEALLAALGVEASEAKAVYLGFPQGAFVDAAHLADELDVASDYVRVYTQKNCMANALFEICDRYRKETCGHCVFGHEGSYQLDVIASDICHKKGRPAQVDLVRDLTPVMAEQSLCEVGQTMARTVAAAFDLFGDEIEQHFTKKVCPAGECQAYMTYHILPTKCIGCGECVDACEEEAILGKPRFIHVIDQKACTKCGACLSACEEGAIIMAGADKPRTPPRPIPIRKR</sequence>
<dbReference type="PANTHER" id="PTHR43578:SF3">
    <property type="entry name" value="NADH-QUINONE OXIDOREDUCTASE SUBUNIT F"/>
    <property type="match status" value="1"/>
</dbReference>
<accession>A0ABS2F3C8</accession>
<evidence type="ECO:0000259" key="4">
    <source>
        <dbReference type="PROSITE" id="PS51379"/>
    </source>
</evidence>
<dbReference type="SUPFAM" id="SSF54862">
    <property type="entry name" value="4Fe-4S ferredoxins"/>
    <property type="match status" value="1"/>
</dbReference>
<feature type="domain" description="4Fe-4S ferredoxin-type" evidence="4">
    <location>
        <begin position="317"/>
        <end position="346"/>
    </location>
</feature>
<keyword evidence="3" id="KW-0411">Iron-sulfur</keyword>
<dbReference type="InterPro" id="IPR019575">
    <property type="entry name" value="Nuop51_4Fe4S-bd"/>
</dbReference>
<feature type="domain" description="4Fe-4S ferredoxin-type" evidence="4">
    <location>
        <begin position="287"/>
        <end position="316"/>
    </location>
</feature>
<dbReference type="PROSITE" id="PS00198">
    <property type="entry name" value="4FE4S_FER_1"/>
    <property type="match status" value="1"/>
</dbReference>
<protein>
    <submittedName>
        <fullName evidence="5">4Fe-4S binding protein</fullName>
    </submittedName>
</protein>
<evidence type="ECO:0000256" key="2">
    <source>
        <dbReference type="ARBA" id="ARBA00023004"/>
    </source>
</evidence>
<dbReference type="Pfam" id="PF10589">
    <property type="entry name" value="NADH_4Fe-4S"/>
    <property type="match status" value="1"/>
</dbReference>
<proteinExistence type="predicted"/>
<reference evidence="5 6" key="1">
    <citation type="journal article" date="2021" name="Sci. Rep.">
        <title>The distribution of antibiotic resistance genes in chicken gut microbiota commensals.</title>
        <authorList>
            <person name="Juricova H."/>
            <person name="Matiasovicova J."/>
            <person name="Kubasova T."/>
            <person name="Cejkova D."/>
            <person name="Rychlik I."/>
        </authorList>
    </citation>
    <scope>NUCLEOTIDE SEQUENCE [LARGE SCALE GENOMIC DNA]</scope>
    <source>
        <strain evidence="5 6">An794</strain>
    </source>
</reference>
<dbReference type="Proteomes" id="UP000712527">
    <property type="component" value="Unassembled WGS sequence"/>
</dbReference>
<comment type="caution">
    <text evidence="5">The sequence shown here is derived from an EMBL/GenBank/DDBJ whole genome shotgun (WGS) entry which is preliminary data.</text>
</comment>
<organism evidence="5 6">
    <name type="scientific">Olsenella profusa</name>
    <dbReference type="NCBI Taxonomy" id="138595"/>
    <lineage>
        <taxon>Bacteria</taxon>
        <taxon>Bacillati</taxon>
        <taxon>Actinomycetota</taxon>
        <taxon>Coriobacteriia</taxon>
        <taxon>Coriobacteriales</taxon>
        <taxon>Atopobiaceae</taxon>
        <taxon>Olsenella</taxon>
    </lineage>
</organism>
<evidence type="ECO:0000313" key="6">
    <source>
        <dbReference type="Proteomes" id="UP000712527"/>
    </source>
</evidence>
<dbReference type="PANTHER" id="PTHR43578">
    <property type="entry name" value="NADH-QUINONE OXIDOREDUCTASE SUBUNIT F"/>
    <property type="match status" value="1"/>
</dbReference>
<dbReference type="Gene3D" id="1.20.1440.230">
    <property type="entry name" value="NADH-ubiquinone oxidoreductase 51kDa subunit, iron-sulphur binding domain"/>
    <property type="match status" value="1"/>
</dbReference>
<dbReference type="InterPro" id="IPR017896">
    <property type="entry name" value="4Fe4S_Fe-S-bd"/>
</dbReference>
<evidence type="ECO:0000256" key="1">
    <source>
        <dbReference type="ARBA" id="ARBA00022723"/>
    </source>
</evidence>
<keyword evidence="1" id="KW-0479">Metal-binding</keyword>
<gene>
    <name evidence="5" type="ORF">H9X80_08120</name>
</gene>
<dbReference type="Pfam" id="PF12838">
    <property type="entry name" value="Fer4_7"/>
    <property type="match status" value="1"/>
</dbReference>
<keyword evidence="6" id="KW-1185">Reference proteome</keyword>
<evidence type="ECO:0000256" key="3">
    <source>
        <dbReference type="ARBA" id="ARBA00023014"/>
    </source>
</evidence>
<dbReference type="InterPro" id="IPR037207">
    <property type="entry name" value="Nuop51_4Fe4S-bd_sf"/>
</dbReference>